<dbReference type="EMBL" id="CP053586">
    <property type="protein sequence ID" value="WNZ21576.1"/>
    <property type="molecule type" value="Genomic_DNA"/>
</dbReference>
<evidence type="ECO:0000313" key="2">
    <source>
        <dbReference type="EMBL" id="WNZ21576.1"/>
    </source>
</evidence>
<sequence length="621" mass="69014">MMQLKTGQVRKAVVSAIESILKLVEAQAIRAKVQSGNKFVKTVPMALNKARSLKEQLQRVEQTANRLAAEFPALKPIAQELEFLGPTLRQPQSSAADLLTAFRSFLDVLPPWIEFSEDPTLDQVAVTANDNYLFINFVDEGEPREETGARSFAQKICILCRTLRTQKRQPTKNDFIAIQFHDALLQTRVPIENPSRPLSMPGFGDYQTYLSITDPGAGLIEACVAPNQRGIIWHMEHLEREQQDRCIIEPYRITAIDSVAKVLARVGSEASCTVYIGRPFFESGDFKAGLLKAVRLIAIACSALFMQGVAECKIAIENMTATQIIEFIQCVRGEVRRDSSAQILSAAFNLNTPILDDREKTQQNHQEPVWIKDPSKIALLAVELVKAGGFDKVTCDGASNSYPSSCVLEQLPFPNAVEFVHLAHEQGLLTYFSAGFRLHHLPTAVYTGVDGVGVGGAQILRLMDHSTGCHGPFLPGNIQELLRIRDEAANDWLGQSAALLARLDQMFFEGCITAPDNALRLKLFAAIRDRNEAACTALLDRLNPIRNMPPNREHYLIEWAKRLLNAETPLLAATQTPEAWAAFVQMLQRGVKTHDLELLAQHLSGIREETELLLRQPYNAS</sequence>
<protein>
    <submittedName>
        <fullName evidence="2">Uncharacterized protein</fullName>
    </submittedName>
</protein>
<keyword evidence="1" id="KW-0175">Coiled coil</keyword>
<accession>A0AA96WFT2</accession>
<organism evidence="2">
    <name type="scientific">Leptolyngbya sp. NK1-12</name>
    <dbReference type="NCBI Taxonomy" id="2547451"/>
    <lineage>
        <taxon>Bacteria</taxon>
        <taxon>Bacillati</taxon>
        <taxon>Cyanobacteriota</taxon>
        <taxon>Cyanophyceae</taxon>
        <taxon>Leptolyngbyales</taxon>
        <taxon>Leptolyngbyaceae</taxon>
        <taxon>Leptolyngbya group</taxon>
        <taxon>Leptolyngbya</taxon>
    </lineage>
</organism>
<name>A0AA96WFT2_9CYAN</name>
<evidence type="ECO:0000256" key="1">
    <source>
        <dbReference type="SAM" id="Coils"/>
    </source>
</evidence>
<reference evidence="2" key="1">
    <citation type="submission" date="2020-05" db="EMBL/GenBank/DDBJ databases">
        <authorList>
            <person name="Zhu T."/>
            <person name="Keshari N."/>
            <person name="Lu X."/>
        </authorList>
    </citation>
    <scope>NUCLEOTIDE SEQUENCE</scope>
    <source>
        <strain evidence="2">NK1-12</strain>
    </source>
</reference>
<dbReference type="RefSeq" id="WP_316432828.1">
    <property type="nucleotide sequence ID" value="NZ_CP053586.1"/>
</dbReference>
<dbReference type="AlphaFoldDB" id="A0AA96WFT2"/>
<feature type="coiled-coil region" evidence="1">
    <location>
        <begin position="43"/>
        <end position="70"/>
    </location>
</feature>
<gene>
    <name evidence="2" type="ORF">HJG54_00950</name>
</gene>
<proteinExistence type="predicted"/>